<dbReference type="RefSeq" id="WP_062497217.1">
    <property type="nucleotide sequence ID" value="NZ_LHZB01000118.1"/>
</dbReference>
<proteinExistence type="predicted"/>
<name>A0A149QRP0_9PROT</name>
<gene>
    <name evidence="1" type="ORF">AD929_12195</name>
</gene>
<dbReference type="Proteomes" id="UP000075573">
    <property type="component" value="Unassembled WGS sequence"/>
</dbReference>
<accession>A0A149QRP0</accession>
<comment type="caution">
    <text evidence="1">The sequence shown here is derived from an EMBL/GenBank/DDBJ whole genome shotgun (WGS) entry which is preliminary data.</text>
</comment>
<dbReference type="EMBL" id="LHZB01000118">
    <property type="protein sequence ID" value="KXU99985.1"/>
    <property type="molecule type" value="Genomic_DNA"/>
</dbReference>
<organism evidence="1 2">
    <name type="scientific">Gluconobacter potus</name>
    <dbReference type="NCBI Taxonomy" id="2724927"/>
    <lineage>
        <taxon>Bacteria</taxon>
        <taxon>Pseudomonadati</taxon>
        <taxon>Pseudomonadota</taxon>
        <taxon>Alphaproteobacteria</taxon>
        <taxon>Acetobacterales</taxon>
        <taxon>Acetobacteraceae</taxon>
        <taxon>Gluconobacter</taxon>
    </lineage>
</organism>
<sequence length="249" mass="27128">MTITHLGADPSYNGAIRSSYVRLGNGKLFPVFVGNRLRRPLDINSIRRLMGLHHETPLEMVDNLPPQRFRLTLMEPSAGGEFILKDGSSGVSMRVSLASTDLPLVFQAMMDGRLKATPAGIEGVFCVRKHGYIPTLQPDVAPPGASHGTGQPLTPQAGYRATETDLKARLVGLGYMKRTAKGDAWSPDLVLGRGECGFFVLCTLADEVRGKAIVETLREKLSDYTNVTIHPWAGHRCARQYTISSGAPR</sequence>
<dbReference type="AlphaFoldDB" id="A0A149QRP0"/>
<reference evidence="1 2" key="1">
    <citation type="submission" date="2015-06" db="EMBL/GenBank/DDBJ databases">
        <title>Improved classification and identification of acetic acid bacteria using matrix-assisted laser desorption/ionization time-of-flight mass spectrometry; Gluconobacter nephelii and Gluconobacter uchimurae are later heterotypic synonyms of Gluconobacter japonicus and Gluconobacter oxydans, respectively.</title>
        <authorList>
            <person name="Li L."/>
            <person name="Cleenwerck I."/>
            <person name="De Vuyst L."/>
            <person name="Vandamme P."/>
        </authorList>
    </citation>
    <scope>NUCLEOTIDE SEQUENCE [LARGE SCALE GENOMIC DNA]</scope>
    <source>
        <strain evidence="1 2">LMG 1764</strain>
    </source>
</reference>
<protein>
    <submittedName>
        <fullName evidence="1">Uncharacterized protein</fullName>
    </submittedName>
</protein>
<evidence type="ECO:0000313" key="2">
    <source>
        <dbReference type="Proteomes" id="UP000075573"/>
    </source>
</evidence>
<evidence type="ECO:0000313" key="1">
    <source>
        <dbReference type="EMBL" id="KXU99985.1"/>
    </source>
</evidence>
<dbReference type="PATRIC" id="fig|442.7.peg.3256"/>